<name>A0ABZ0CM97_9BURK</name>
<dbReference type="PRINTS" id="PR01021">
    <property type="entry name" value="OMPADOMAIN"/>
</dbReference>
<organism evidence="7 8">
    <name type="scientific">Piscinibacter gummiphilus</name>
    <dbReference type="NCBI Taxonomy" id="946333"/>
    <lineage>
        <taxon>Bacteria</taxon>
        <taxon>Pseudomonadati</taxon>
        <taxon>Pseudomonadota</taxon>
        <taxon>Betaproteobacteria</taxon>
        <taxon>Burkholderiales</taxon>
        <taxon>Sphaerotilaceae</taxon>
        <taxon>Piscinibacter</taxon>
    </lineage>
</organism>
<dbReference type="Gene3D" id="3.30.1330.60">
    <property type="entry name" value="OmpA-like domain"/>
    <property type="match status" value="1"/>
</dbReference>
<feature type="signal peptide" evidence="5">
    <location>
        <begin position="1"/>
        <end position="26"/>
    </location>
</feature>
<feature type="chain" id="PRO_5045191002" evidence="5">
    <location>
        <begin position="27"/>
        <end position="189"/>
    </location>
</feature>
<evidence type="ECO:0000256" key="4">
    <source>
        <dbReference type="PROSITE-ProRule" id="PRU00473"/>
    </source>
</evidence>
<dbReference type="InterPro" id="IPR006690">
    <property type="entry name" value="OMPA-like_CS"/>
</dbReference>
<reference evidence="7 8" key="1">
    <citation type="submission" date="2023-10" db="EMBL/GenBank/DDBJ databases">
        <title>Bacteria for the degradation of biodegradable plastic PBAT(Polybutylene adipate terephthalate).</title>
        <authorList>
            <person name="Weon H.-Y."/>
            <person name="Yeon J."/>
        </authorList>
    </citation>
    <scope>NUCLEOTIDE SEQUENCE [LARGE SCALE GENOMIC DNA]</scope>
    <source>
        <strain evidence="7 8">SBD 7-3</strain>
    </source>
</reference>
<proteinExistence type="predicted"/>
<dbReference type="PROSITE" id="PS01068">
    <property type="entry name" value="OMPA_1"/>
    <property type="match status" value="1"/>
</dbReference>
<gene>
    <name evidence="7" type="ORF">RXV79_14300</name>
</gene>
<dbReference type="Proteomes" id="UP001303946">
    <property type="component" value="Chromosome"/>
</dbReference>
<dbReference type="InterPro" id="IPR036737">
    <property type="entry name" value="OmpA-like_sf"/>
</dbReference>
<sequence>MRTTPRPALKLVATLLAATLCASPWAQESTTLLKGNKVTEANLLDALTPEPAPVLTRSLKVSRDNSAGVLAAPKKKASASLLITFETNSAELTSNAKQQLDVVAAALKNDRLADYTFNVEGHADPRGNSDANMLLSQQRAESVREYLMAQHGIAADRLKAEGKGDTDLLNKKVVAAPENRRVTIVTNQP</sequence>
<dbReference type="Pfam" id="PF00691">
    <property type="entry name" value="OmpA"/>
    <property type="match status" value="1"/>
</dbReference>
<dbReference type="EMBL" id="CP136336">
    <property type="protein sequence ID" value="WOB06095.1"/>
    <property type="molecule type" value="Genomic_DNA"/>
</dbReference>
<dbReference type="CDD" id="cd07185">
    <property type="entry name" value="OmpA_C-like"/>
    <property type="match status" value="1"/>
</dbReference>
<keyword evidence="2 4" id="KW-0472">Membrane</keyword>
<evidence type="ECO:0000256" key="5">
    <source>
        <dbReference type="SAM" id="SignalP"/>
    </source>
</evidence>
<evidence type="ECO:0000256" key="3">
    <source>
        <dbReference type="ARBA" id="ARBA00023237"/>
    </source>
</evidence>
<dbReference type="PROSITE" id="PS51123">
    <property type="entry name" value="OMPA_2"/>
    <property type="match status" value="1"/>
</dbReference>
<comment type="subcellular location">
    <subcellularLocation>
        <location evidence="1">Cell outer membrane</location>
    </subcellularLocation>
</comment>
<keyword evidence="3" id="KW-0998">Cell outer membrane</keyword>
<protein>
    <submittedName>
        <fullName evidence="7">OmpA family protein</fullName>
    </submittedName>
</protein>
<evidence type="ECO:0000256" key="2">
    <source>
        <dbReference type="ARBA" id="ARBA00023136"/>
    </source>
</evidence>
<evidence type="ECO:0000256" key="1">
    <source>
        <dbReference type="ARBA" id="ARBA00004442"/>
    </source>
</evidence>
<keyword evidence="8" id="KW-1185">Reference proteome</keyword>
<keyword evidence="5" id="KW-0732">Signal</keyword>
<accession>A0ABZ0CM97</accession>
<dbReference type="InterPro" id="IPR050330">
    <property type="entry name" value="Bact_OuterMem_StrucFunc"/>
</dbReference>
<evidence type="ECO:0000259" key="6">
    <source>
        <dbReference type="PROSITE" id="PS51123"/>
    </source>
</evidence>
<dbReference type="SUPFAM" id="SSF103088">
    <property type="entry name" value="OmpA-like"/>
    <property type="match status" value="1"/>
</dbReference>
<feature type="domain" description="OmpA-like" evidence="6">
    <location>
        <begin position="72"/>
        <end position="189"/>
    </location>
</feature>
<dbReference type="PANTHER" id="PTHR30329">
    <property type="entry name" value="STATOR ELEMENT OF FLAGELLAR MOTOR COMPLEX"/>
    <property type="match status" value="1"/>
</dbReference>
<dbReference type="RefSeq" id="WP_316698383.1">
    <property type="nucleotide sequence ID" value="NZ_CP136336.1"/>
</dbReference>
<evidence type="ECO:0000313" key="8">
    <source>
        <dbReference type="Proteomes" id="UP001303946"/>
    </source>
</evidence>
<dbReference type="PANTHER" id="PTHR30329:SF21">
    <property type="entry name" value="LIPOPROTEIN YIAD-RELATED"/>
    <property type="match status" value="1"/>
</dbReference>
<dbReference type="InterPro" id="IPR006664">
    <property type="entry name" value="OMP_bac"/>
</dbReference>
<dbReference type="InterPro" id="IPR006665">
    <property type="entry name" value="OmpA-like"/>
</dbReference>
<evidence type="ECO:0000313" key="7">
    <source>
        <dbReference type="EMBL" id="WOB06095.1"/>
    </source>
</evidence>